<dbReference type="EMBL" id="JGZB01000003">
    <property type="protein sequence ID" value="KFI68677.1"/>
    <property type="molecule type" value="Genomic_DNA"/>
</dbReference>
<sequence length="219" mass="23824">MDKATFVNHAKAWRYAEEHELAREPELVKQARTRAAQRNMPQPSAEQGTLLRTLAIAHHVTSAIIVGTSALVEAAQLIDALDAGGSLTAVDSSLAGAEQIRQFFARVHTRATMRTVSTSPATFLPRLNASDYDLIVVCGDPSNYTTAFAMAPRLLRQHGIVAFTNIMAMDRKDAAVFNSADRSQKTVAMRALIHTVEEDDRFVTSLSSCGNGVLLAVMR</sequence>
<dbReference type="GO" id="GO:0008171">
    <property type="term" value="F:O-methyltransferase activity"/>
    <property type="evidence" value="ECO:0007669"/>
    <property type="project" value="InterPro"/>
</dbReference>
<keyword evidence="2 4" id="KW-0808">Transferase</keyword>
<evidence type="ECO:0000256" key="3">
    <source>
        <dbReference type="ARBA" id="ARBA00022691"/>
    </source>
</evidence>
<keyword evidence="5" id="KW-1185">Reference proteome</keyword>
<dbReference type="SUPFAM" id="SSF53335">
    <property type="entry name" value="S-adenosyl-L-methionine-dependent methyltransferases"/>
    <property type="match status" value="1"/>
</dbReference>
<dbReference type="InterPro" id="IPR029063">
    <property type="entry name" value="SAM-dependent_MTases_sf"/>
</dbReference>
<dbReference type="Proteomes" id="UP000029052">
    <property type="component" value="Unassembled WGS sequence"/>
</dbReference>
<proteinExistence type="predicted"/>
<dbReference type="eggNOG" id="COG4122">
    <property type="taxonomic scope" value="Bacteria"/>
</dbReference>
<dbReference type="STRING" id="1692.BMAGN_0544"/>
<protein>
    <submittedName>
        <fullName evidence="4">O-methyltransferase</fullName>
    </submittedName>
</protein>
<keyword evidence="3" id="KW-0949">S-adenosyl-L-methionine</keyword>
<evidence type="ECO:0000256" key="2">
    <source>
        <dbReference type="ARBA" id="ARBA00022679"/>
    </source>
</evidence>
<evidence type="ECO:0000313" key="5">
    <source>
        <dbReference type="Proteomes" id="UP000029052"/>
    </source>
</evidence>
<evidence type="ECO:0000256" key="1">
    <source>
        <dbReference type="ARBA" id="ARBA00022603"/>
    </source>
</evidence>
<dbReference type="GO" id="GO:0032259">
    <property type="term" value="P:methylation"/>
    <property type="evidence" value="ECO:0007669"/>
    <property type="project" value="UniProtKB-KW"/>
</dbReference>
<evidence type="ECO:0000313" key="4">
    <source>
        <dbReference type="EMBL" id="KFI68677.1"/>
    </source>
</evidence>
<dbReference type="Gene3D" id="3.40.50.150">
    <property type="entry name" value="Vaccinia Virus protein VP39"/>
    <property type="match status" value="1"/>
</dbReference>
<accession>A0A087BCC7</accession>
<dbReference type="Pfam" id="PF01596">
    <property type="entry name" value="Methyltransf_3"/>
    <property type="match status" value="1"/>
</dbReference>
<reference evidence="4 5" key="1">
    <citation type="submission" date="2014-03" db="EMBL/GenBank/DDBJ databases">
        <title>Genomics of Bifidobacteria.</title>
        <authorList>
            <person name="Ventura M."/>
            <person name="Milani C."/>
            <person name="Lugli G.A."/>
        </authorList>
    </citation>
    <scope>NUCLEOTIDE SEQUENCE [LARGE SCALE GENOMIC DNA]</scope>
    <source>
        <strain evidence="4 5">LMG 11591</strain>
    </source>
</reference>
<name>A0A087BCC7_9BIFI</name>
<dbReference type="RefSeq" id="WP_022859155.1">
    <property type="nucleotide sequence ID" value="NZ_JGZB01000003.1"/>
</dbReference>
<organism evidence="4 5">
    <name type="scientific">Bifidobacterium magnum</name>
    <dbReference type="NCBI Taxonomy" id="1692"/>
    <lineage>
        <taxon>Bacteria</taxon>
        <taxon>Bacillati</taxon>
        <taxon>Actinomycetota</taxon>
        <taxon>Actinomycetes</taxon>
        <taxon>Bifidobacteriales</taxon>
        <taxon>Bifidobacteriaceae</taxon>
        <taxon>Bifidobacterium</taxon>
    </lineage>
</organism>
<comment type="caution">
    <text evidence="4">The sequence shown here is derived from an EMBL/GenBank/DDBJ whole genome shotgun (WGS) entry which is preliminary data.</text>
</comment>
<dbReference type="InterPro" id="IPR002935">
    <property type="entry name" value="SAM_O-MeTrfase"/>
</dbReference>
<keyword evidence="1 4" id="KW-0489">Methyltransferase</keyword>
<gene>
    <name evidence="4" type="ORF">BMAGN_0544</name>
</gene>
<dbReference type="AlphaFoldDB" id="A0A087BCC7"/>